<protein>
    <recommendedName>
        <fullName evidence="6">G-protein coupled receptors family 1 profile domain-containing protein</fullName>
    </recommendedName>
</protein>
<feature type="transmembrane region" description="Helical" evidence="2">
    <location>
        <begin position="253"/>
        <end position="277"/>
    </location>
</feature>
<reference evidence="4" key="4">
    <citation type="submission" date="2025-05" db="UniProtKB">
        <authorList>
            <consortium name="EnsemblFungi"/>
        </authorList>
    </citation>
    <scope>IDENTIFICATION</scope>
    <source>
        <strain evidence="4">isolate 1-1 / race 1 (BBBD)</strain>
    </source>
</reference>
<gene>
    <name evidence="3" type="ORF">PTTG_28230</name>
</gene>
<feature type="transmembrane region" description="Helical" evidence="2">
    <location>
        <begin position="97"/>
        <end position="119"/>
    </location>
</feature>
<reference evidence="4 5" key="3">
    <citation type="journal article" date="2017" name="G3 (Bethesda)">
        <title>Comparative analysis highlights variable genome content of wheat rusts and divergence of the mating loci.</title>
        <authorList>
            <person name="Cuomo C.A."/>
            <person name="Bakkeren G."/>
            <person name="Khalil H.B."/>
            <person name="Panwar V."/>
            <person name="Joly D."/>
            <person name="Linning R."/>
            <person name="Sakthikumar S."/>
            <person name="Song X."/>
            <person name="Adiconis X."/>
            <person name="Fan L."/>
            <person name="Goldberg J.M."/>
            <person name="Levin J.Z."/>
            <person name="Young S."/>
            <person name="Zeng Q."/>
            <person name="Anikster Y."/>
            <person name="Bruce M."/>
            <person name="Wang M."/>
            <person name="Yin C."/>
            <person name="McCallum B."/>
            <person name="Szabo L.J."/>
            <person name="Hulbert S."/>
            <person name="Chen X."/>
            <person name="Fellers J.P."/>
        </authorList>
    </citation>
    <scope>NUCLEOTIDE SEQUENCE</scope>
    <source>
        <strain evidence="4">isolate 1-1 / race 1 (BBBD)</strain>
        <strain evidence="5">Isolate 1-1 / race 1 (BBBD)</strain>
    </source>
</reference>
<keyword evidence="2" id="KW-1133">Transmembrane helix</keyword>
<name>A0A180GFF0_PUCT1</name>
<dbReference type="OrthoDB" id="2497823at2759"/>
<accession>A0A180GFF0</accession>
<dbReference type="EnsemblFungi" id="PTTG_28230-t43_1">
    <property type="protein sequence ID" value="PTTG_28230-t43_1-p1"/>
    <property type="gene ID" value="PTTG_28230"/>
</dbReference>
<organism evidence="3">
    <name type="scientific">Puccinia triticina (isolate 1-1 / race 1 (BBBD))</name>
    <name type="common">Brown leaf rust fungus</name>
    <dbReference type="NCBI Taxonomy" id="630390"/>
    <lineage>
        <taxon>Eukaryota</taxon>
        <taxon>Fungi</taxon>
        <taxon>Dikarya</taxon>
        <taxon>Basidiomycota</taxon>
        <taxon>Pucciniomycotina</taxon>
        <taxon>Pucciniomycetes</taxon>
        <taxon>Pucciniales</taxon>
        <taxon>Pucciniaceae</taxon>
        <taxon>Puccinia</taxon>
    </lineage>
</organism>
<sequence>MPGGSRLILFLQKVFWATAIFSIIFIGAFLFAIHRSGHKKHPVIIGFMITSWFTAWIALLPFFGNVWEYAISRPLIHANVRVGPPHTVCQFNAVLLAYFWTAIPGFGLAFVIEVMRMLLEFLKFSRIDYPENENLKKPIAGSGFRRKGSVDSNCSEISQGTSHSSDSQNITLTSLESINEEHGSLHSSQSVSRSLKKLWQLHWKKSIIFLPLITALPSFFMVFNLQSSMGWRYVHADHFVCNPPDPLLRRKKAFILLCHLIPTSALGIACLIMYFLLRHRTATGFHRRIHYPLLIRLSALSALSGVGAALEFTINFTQFNRGLTGHIPSLYLISFPLVSAVLFVDKEIIKEWKSWLRLNRN</sequence>
<feature type="region of interest" description="Disordered" evidence="1">
    <location>
        <begin position="144"/>
        <end position="168"/>
    </location>
</feature>
<keyword evidence="5" id="KW-1185">Reference proteome</keyword>
<evidence type="ECO:0000313" key="5">
    <source>
        <dbReference type="Proteomes" id="UP000005240"/>
    </source>
</evidence>
<dbReference type="AlphaFoldDB" id="A0A180GFF0"/>
<feature type="transmembrane region" description="Helical" evidence="2">
    <location>
        <begin position="289"/>
        <end position="310"/>
    </location>
</feature>
<feature type="transmembrane region" description="Helical" evidence="2">
    <location>
        <begin position="330"/>
        <end position="349"/>
    </location>
</feature>
<evidence type="ECO:0000256" key="1">
    <source>
        <dbReference type="SAM" id="MobiDB-lite"/>
    </source>
</evidence>
<proteinExistence type="predicted"/>
<keyword evidence="2" id="KW-0812">Transmembrane</keyword>
<dbReference type="Proteomes" id="UP000005240">
    <property type="component" value="Unassembled WGS sequence"/>
</dbReference>
<keyword evidence="2" id="KW-0472">Membrane</keyword>
<reference evidence="3" key="1">
    <citation type="submission" date="2009-11" db="EMBL/GenBank/DDBJ databases">
        <authorList>
            <consortium name="The Broad Institute Genome Sequencing Platform"/>
            <person name="Ward D."/>
            <person name="Feldgarden M."/>
            <person name="Earl A."/>
            <person name="Young S.K."/>
            <person name="Zeng Q."/>
            <person name="Koehrsen M."/>
            <person name="Alvarado L."/>
            <person name="Berlin A."/>
            <person name="Bochicchio J."/>
            <person name="Borenstein D."/>
            <person name="Chapman S.B."/>
            <person name="Chen Z."/>
            <person name="Engels R."/>
            <person name="Freedman E."/>
            <person name="Gellesch M."/>
            <person name="Goldberg J."/>
            <person name="Griggs A."/>
            <person name="Gujja S."/>
            <person name="Heilman E."/>
            <person name="Heiman D."/>
            <person name="Hepburn T."/>
            <person name="Howarth C."/>
            <person name="Jen D."/>
            <person name="Larson L."/>
            <person name="Lewis B."/>
            <person name="Mehta T."/>
            <person name="Park D."/>
            <person name="Pearson M."/>
            <person name="Roberts A."/>
            <person name="Saif S."/>
            <person name="Shea T."/>
            <person name="Shenoy N."/>
            <person name="Sisk P."/>
            <person name="Stolte C."/>
            <person name="Sykes S."/>
            <person name="Thomson T."/>
            <person name="Walk T."/>
            <person name="White J."/>
            <person name="Yandava C."/>
            <person name="Izard J."/>
            <person name="Baranova O.V."/>
            <person name="Blanton J.M."/>
            <person name="Tanner A.C."/>
            <person name="Dewhirst F.E."/>
            <person name="Haas B."/>
            <person name="Nusbaum C."/>
            <person name="Birren B."/>
        </authorList>
    </citation>
    <scope>NUCLEOTIDE SEQUENCE [LARGE SCALE GENOMIC DNA]</scope>
    <source>
        <strain evidence="3">1-1 BBBD Race 1</strain>
    </source>
</reference>
<dbReference type="EMBL" id="ADAS02000096">
    <property type="protein sequence ID" value="OAV90673.1"/>
    <property type="molecule type" value="Genomic_DNA"/>
</dbReference>
<feature type="transmembrane region" description="Helical" evidence="2">
    <location>
        <begin position="206"/>
        <end position="225"/>
    </location>
</feature>
<evidence type="ECO:0000313" key="3">
    <source>
        <dbReference type="EMBL" id="OAV90673.1"/>
    </source>
</evidence>
<feature type="compositionally biased region" description="Polar residues" evidence="1">
    <location>
        <begin position="150"/>
        <end position="168"/>
    </location>
</feature>
<reference evidence="3" key="2">
    <citation type="submission" date="2016-05" db="EMBL/GenBank/DDBJ databases">
        <title>Comparative analysis highlights variable genome content of wheat rusts and divergence of the mating loci.</title>
        <authorList>
            <person name="Cuomo C.A."/>
            <person name="Bakkeren G."/>
            <person name="Szabo L."/>
            <person name="Khalil H."/>
            <person name="Joly D."/>
            <person name="Goldberg J."/>
            <person name="Young S."/>
            <person name="Zeng Q."/>
            <person name="Fellers J."/>
        </authorList>
    </citation>
    <scope>NUCLEOTIDE SEQUENCE [LARGE SCALE GENOMIC DNA]</scope>
    <source>
        <strain evidence="3">1-1 BBBD Race 1</strain>
    </source>
</reference>
<feature type="transmembrane region" description="Helical" evidence="2">
    <location>
        <begin position="45"/>
        <end position="64"/>
    </location>
</feature>
<evidence type="ECO:0000313" key="4">
    <source>
        <dbReference type="EnsemblFungi" id="PTTG_28230-t43_1-p1"/>
    </source>
</evidence>
<feature type="transmembrane region" description="Helical" evidence="2">
    <location>
        <begin position="14"/>
        <end position="33"/>
    </location>
</feature>
<dbReference type="VEuPathDB" id="FungiDB:PTTG_28230"/>
<evidence type="ECO:0008006" key="6">
    <source>
        <dbReference type="Google" id="ProtNLM"/>
    </source>
</evidence>
<evidence type="ECO:0000256" key="2">
    <source>
        <dbReference type="SAM" id="Phobius"/>
    </source>
</evidence>